<gene>
    <name evidence="2" type="ORF">DVZ84_34245</name>
</gene>
<feature type="transmembrane region" description="Helical" evidence="1">
    <location>
        <begin position="94"/>
        <end position="112"/>
    </location>
</feature>
<proteinExistence type="predicted"/>
<protein>
    <submittedName>
        <fullName evidence="2">DUF3159 domain-containing protein</fullName>
    </submittedName>
</protein>
<name>A0A369UXZ1_9ACTN</name>
<evidence type="ECO:0000313" key="3">
    <source>
        <dbReference type="Proteomes" id="UP000253742"/>
    </source>
</evidence>
<keyword evidence="1" id="KW-0472">Membrane</keyword>
<feature type="transmembrane region" description="Helical" evidence="1">
    <location>
        <begin position="41"/>
        <end position="61"/>
    </location>
</feature>
<dbReference type="InterPro" id="IPR016566">
    <property type="entry name" value="UCP010219"/>
</dbReference>
<dbReference type="EMBL" id="QQBH01000038">
    <property type="protein sequence ID" value="RDD84618.1"/>
    <property type="molecule type" value="Genomic_DNA"/>
</dbReference>
<dbReference type="Proteomes" id="UP000253742">
    <property type="component" value="Unassembled WGS sequence"/>
</dbReference>
<sequence>MSIGREWGYAGPVTDPDIRRSPAGTRPRRVVAGRRSFGHRVLGRGRGLVLAVLPAAAFAAADACAGLRAAVTVSIVVSVGVAADLLVRGASMRPALAGLLGVVVAVGTSLHTGTLREYLVVSVWIAGAAAALFGTTVLIGQRLPMRPHPMGPARGREAAVAPVVGADRR</sequence>
<reference evidence="2 3" key="1">
    <citation type="submission" date="2018-07" db="EMBL/GenBank/DDBJ databases">
        <title>Genome guided investigation of antibiotics producing actinomycetales strain isolated from a Macau mangrove ecosystem.</title>
        <authorList>
            <person name="Hu D."/>
        </authorList>
    </citation>
    <scope>NUCLEOTIDE SEQUENCE [LARGE SCALE GENOMIC DNA]</scope>
    <source>
        <strain evidence="2 3">2297</strain>
    </source>
</reference>
<evidence type="ECO:0000313" key="2">
    <source>
        <dbReference type="EMBL" id="RDD84618.1"/>
    </source>
</evidence>
<evidence type="ECO:0000256" key="1">
    <source>
        <dbReference type="SAM" id="Phobius"/>
    </source>
</evidence>
<organism evidence="2 3">
    <name type="scientific">Streptomyces parvulus</name>
    <dbReference type="NCBI Taxonomy" id="146923"/>
    <lineage>
        <taxon>Bacteria</taxon>
        <taxon>Bacillati</taxon>
        <taxon>Actinomycetota</taxon>
        <taxon>Actinomycetes</taxon>
        <taxon>Kitasatosporales</taxon>
        <taxon>Streptomycetaceae</taxon>
        <taxon>Streptomyces</taxon>
    </lineage>
</organism>
<dbReference type="Pfam" id="PF11361">
    <property type="entry name" value="DUF3159"/>
    <property type="match status" value="1"/>
</dbReference>
<feature type="transmembrane region" description="Helical" evidence="1">
    <location>
        <begin position="67"/>
        <end position="87"/>
    </location>
</feature>
<comment type="caution">
    <text evidence="2">The sequence shown here is derived from an EMBL/GenBank/DDBJ whole genome shotgun (WGS) entry which is preliminary data.</text>
</comment>
<accession>A0A369UXZ1</accession>
<keyword evidence="1" id="KW-1133">Transmembrane helix</keyword>
<feature type="transmembrane region" description="Helical" evidence="1">
    <location>
        <begin position="118"/>
        <end position="140"/>
    </location>
</feature>
<keyword evidence="1" id="KW-0812">Transmembrane</keyword>
<dbReference type="AlphaFoldDB" id="A0A369UXZ1"/>